<dbReference type="Pfam" id="PF00091">
    <property type="entry name" value="Tubulin"/>
    <property type="match status" value="1"/>
</dbReference>
<dbReference type="GO" id="GO:0005874">
    <property type="term" value="C:microtubule"/>
    <property type="evidence" value="ECO:0007669"/>
    <property type="project" value="UniProtKB-KW"/>
</dbReference>
<dbReference type="GO" id="GO:0005200">
    <property type="term" value="F:structural constituent of cytoskeleton"/>
    <property type="evidence" value="ECO:0007669"/>
    <property type="project" value="InterPro"/>
</dbReference>
<dbReference type="Proteomes" id="UP001163846">
    <property type="component" value="Unassembled WGS sequence"/>
</dbReference>
<evidence type="ECO:0000259" key="9">
    <source>
        <dbReference type="SMART" id="SM00864"/>
    </source>
</evidence>
<dbReference type="GO" id="GO:0005525">
    <property type="term" value="F:GTP binding"/>
    <property type="evidence" value="ECO:0007669"/>
    <property type="project" value="UniProtKB-UniRule"/>
</dbReference>
<dbReference type="AlphaFoldDB" id="A0AA38P3F4"/>
<sequence>MREICGCQIGAKFWEVGNNDLQLERISVYYTETGANKYVPRAVSVDLEPGTMGAQVCLGPLGGRFRSDNFGFGQAGAGNNWAKGHYTEGADLVDSVLDVVRQEAEATGCLQGFQVTHSLSGGTGAGMVTLLISKIREDPKVSDTVVEPYSVHQLVQDPPTRNWANSISLNLICSSLLLSSSTFAQGATALMFNEQCPSEI</sequence>
<dbReference type="PROSITE" id="PS00228">
    <property type="entry name" value="TUBULIN_B_AUTOREG"/>
    <property type="match status" value="1"/>
</dbReference>
<reference evidence="10" key="1">
    <citation type="submission" date="2022-08" db="EMBL/GenBank/DDBJ databases">
        <authorList>
            <consortium name="DOE Joint Genome Institute"/>
            <person name="Min B."/>
            <person name="Riley R."/>
            <person name="Sierra-Patev S."/>
            <person name="Naranjo-Ortiz M."/>
            <person name="Looney B."/>
            <person name="Konkel Z."/>
            <person name="Slot J.C."/>
            <person name="Sakamoto Y."/>
            <person name="Steenwyk J.L."/>
            <person name="Rokas A."/>
            <person name="Carro J."/>
            <person name="Camarero S."/>
            <person name="Ferreira P."/>
            <person name="Molpeceres G."/>
            <person name="Ruiz-Duenas F.J."/>
            <person name="Serrano A."/>
            <person name="Henrissat B."/>
            <person name="Drula E."/>
            <person name="Hughes K.W."/>
            <person name="Mata J.L."/>
            <person name="Ishikawa N.K."/>
            <person name="Vargas-Isla R."/>
            <person name="Ushijima S."/>
            <person name="Smith C.A."/>
            <person name="Ahrendt S."/>
            <person name="Andreopoulos W."/>
            <person name="He G."/>
            <person name="Labutti K."/>
            <person name="Lipzen A."/>
            <person name="Ng V."/>
            <person name="Sandor L."/>
            <person name="Barry K."/>
            <person name="Martinez A.T."/>
            <person name="Xiao Y."/>
            <person name="Gibbons J.G."/>
            <person name="Terashima K."/>
            <person name="Hibbett D.S."/>
            <person name="Grigoriev I.V."/>
        </authorList>
    </citation>
    <scope>NUCLEOTIDE SEQUENCE</scope>
    <source>
        <strain evidence="10">TFB9207</strain>
    </source>
</reference>
<dbReference type="GO" id="GO:0003924">
    <property type="term" value="F:GTPase activity"/>
    <property type="evidence" value="ECO:0007669"/>
    <property type="project" value="InterPro"/>
</dbReference>
<dbReference type="PANTHER" id="PTHR11588">
    <property type="entry name" value="TUBULIN"/>
    <property type="match status" value="1"/>
</dbReference>
<dbReference type="PROSITE" id="PS00227">
    <property type="entry name" value="TUBULIN"/>
    <property type="match status" value="1"/>
</dbReference>
<dbReference type="InterPro" id="IPR017975">
    <property type="entry name" value="Tubulin_CS"/>
</dbReference>
<accession>A0AA38P3F4</accession>
<evidence type="ECO:0000256" key="4">
    <source>
        <dbReference type="ARBA" id="ARBA00022701"/>
    </source>
</evidence>
<comment type="subcellular location">
    <subcellularLocation>
        <location evidence="1">Cytoplasm</location>
        <location evidence="1">Cytoskeleton</location>
    </subcellularLocation>
</comment>
<evidence type="ECO:0000256" key="6">
    <source>
        <dbReference type="ARBA" id="ARBA00023134"/>
    </source>
</evidence>
<dbReference type="Gene3D" id="3.40.50.1440">
    <property type="entry name" value="Tubulin/FtsZ, GTPase domain"/>
    <property type="match status" value="1"/>
</dbReference>
<dbReference type="SMART" id="SM00864">
    <property type="entry name" value="Tubulin"/>
    <property type="match status" value="1"/>
</dbReference>
<evidence type="ECO:0000256" key="3">
    <source>
        <dbReference type="ARBA" id="ARBA00011747"/>
    </source>
</evidence>
<proteinExistence type="inferred from homology"/>
<evidence type="ECO:0000313" key="11">
    <source>
        <dbReference type="Proteomes" id="UP001163846"/>
    </source>
</evidence>
<keyword evidence="7" id="KW-0206">Cytoskeleton</keyword>
<dbReference type="GO" id="GO:0007017">
    <property type="term" value="P:microtubule-based process"/>
    <property type="evidence" value="ECO:0007669"/>
    <property type="project" value="InterPro"/>
</dbReference>
<keyword evidence="4 8" id="KW-0493">Microtubule</keyword>
<comment type="subunit">
    <text evidence="3 8">Dimer of alpha and beta chains. A typical microtubule is a hollow water-filled tube with an outer diameter of 25 nm and an inner diameter of 15 nM. Alpha-beta heterodimers associate head-to-tail to form protofilaments running lengthwise along the microtubule wall with the beta-tubulin subunit facing the microtubule plus end conferring a structural polarity. Microtubules usually have 13 protofilaments but different protofilament numbers can be found in some organisms and specialized cells.</text>
</comment>
<gene>
    <name evidence="10" type="ORF">F5878DRAFT_653479</name>
</gene>
<dbReference type="InterPro" id="IPR013838">
    <property type="entry name" value="Beta-tubulin_BS"/>
</dbReference>
<feature type="domain" description="Tubulin/FtsZ GTPase" evidence="9">
    <location>
        <begin position="26"/>
        <end position="195"/>
    </location>
</feature>
<evidence type="ECO:0000256" key="2">
    <source>
        <dbReference type="ARBA" id="ARBA00009636"/>
    </source>
</evidence>
<evidence type="ECO:0000313" key="10">
    <source>
        <dbReference type="EMBL" id="KAJ3835595.1"/>
    </source>
</evidence>
<dbReference type="InterPro" id="IPR003008">
    <property type="entry name" value="Tubulin_FtsZ_GTPase"/>
</dbReference>
<dbReference type="PRINTS" id="PR01163">
    <property type="entry name" value="BETATUBULIN"/>
</dbReference>
<dbReference type="InterPro" id="IPR002453">
    <property type="entry name" value="Beta_tubulin"/>
</dbReference>
<dbReference type="InterPro" id="IPR036525">
    <property type="entry name" value="Tubulin/FtsZ_GTPase_sf"/>
</dbReference>
<dbReference type="EMBL" id="MU806396">
    <property type="protein sequence ID" value="KAJ3835595.1"/>
    <property type="molecule type" value="Genomic_DNA"/>
</dbReference>
<dbReference type="PRINTS" id="PR01161">
    <property type="entry name" value="TUBULIN"/>
</dbReference>
<comment type="similarity">
    <text evidence="2 8">Belongs to the tubulin family.</text>
</comment>
<evidence type="ECO:0000256" key="1">
    <source>
        <dbReference type="ARBA" id="ARBA00004245"/>
    </source>
</evidence>
<keyword evidence="7" id="KW-0963">Cytoplasm</keyword>
<keyword evidence="11" id="KW-1185">Reference proteome</keyword>
<dbReference type="SUPFAM" id="SSF52490">
    <property type="entry name" value="Tubulin nucleotide-binding domain-like"/>
    <property type="match status" value="1"/>
</dbReference>
<evidence type="ECO:0000256" key="5">
    <source>
        <dbReference type="ARBA" id="ARBA00022741"/>
    </source>
</evidence>
<comment type="function">
    <text evidence="8">Tubulin is the major constituent of microtubules, a cylinder consisting of laterally associated linear protofilaments composed of alpha- and beta-tubulin heterodimers. Microtubules grow by the addition of GTP-tubulin dimers to the microtubule end, where a stabilizing cap forms. Below the cap, tubulin dimers are in GDP-bound state, owing to GTPase activity of alpha-tubulin.</text>
</comment>
<keyword evidence="6 8" id="KW-0342">GTP-binding</keyword>
<organism evidence="10 11">
    <name type="scientific">Lentinula raphanica</name>
    <dbReference type="NCBI Taxonomy" id="153919"/>
    <lineage>
        <taxon>Eukaryota</taxon>
        <taxon>Fungi</taxon>
        <taxon>Dikarya</taxon>
        <taxon>Basidiomycota</taxon>
        <taxon>Agaricomycotina</taxon>
        <taxon>Agaricomycetes</taxon>
        <taxon>Agaricomycetidae</taxon>
        <taxon>Agaricales</taxon>
        <taxon>Marasmiineae</taxon>
        <taxon>Omphalotaceae</taxon>
        <taxon>Lentinula</taxon>
    </lineage>
</organism>
<evidence type="ECO:0000256" key="8">
    <source>
        <dbReference type="RuleBase" id="RU000352"/>
    </source>
</evidence>
<evidence type="ECO:0000256" key="7">
    <source>
        <dbReference type="ARBA" id="ARBA00023212"/>
    </source>
</evidence>
<dbReference type="InterPro" id="IPR000217">
    <property type="entry name" value="Tubulin"/>
</dbReference>
<keyword evidence="5 8" id="KW-0547">Nucleotide-binding</keyword>
<name>A0AA38P3F4_9AGAR</name>
<comment type="caution">
    <text evidence="10">The sequence shown here is derived from an EMBL/GenBank/DDBJ whole genome shotgun (WGS) entry which is preliminary data.</text>
</comment>
<protein>
    <recommendedName>
        <fullName evidence="8">Tubulin beta chain</fullName>
    </recommendedName>
</protein>